<proteinExistence type="predicted"/>
<feature type="non-terminal residue" evidence="1">
    <location>
        <position position="59"/>
    </location>
</feature>
<dbReference type="EMBL" id="JANPWB010000011">
    <property type="protein sequence ID" value="KAJ1130135.1"/>
    <property type="molecule type" value="Genomic_DNA"/>
</dbReference>
<evidence type="ECO:0000313" key="1">
    <source>
        <dbReference type="EMBL" id="KAJ1130135.1"/>
    </source>
</evidence>
<dbReference type="Proteomes" id="UP001066276">
    <property type="component" value="Chromosome 7"/>
</dbReference>
<evidence type="ECO:0000313" key="2">
    <source>
        <dbReference type="Proteomes" id="UP001066276"/>
    </source>
</evidence>
<name>A0AAV7PT22_PLEWA</name>
<accession>A0AAV7PT22</accession>
<sequence>MLFRHSYPEISSVGRRLDKANMFALCAAESKAFPPDTTFNCLVFQTNASDECEEIIKRI</sequence>
<dbReference type="AlphaFoldDB" id="A0AAV7PT22"/>
<comment type="caution">
    <text evidence="1">The sequence shown here is derived from an EMBL/GenBank/DDBJ whole genome shotgun (WGS) entry which is preliminary data.</text>
</comment>
<organism evidence="1 2">
    <name type="scientific">Pleurodeles waltl</name>
    <name type="common">Iberian ribbed newt</name>
    <dbReference type="NCBI Taxonomy" id="8319"/>
    <lineage>
        <taxon>Eukaryota</taxon>
        <taxon>Metazoa</taxon>
        <taxon>Chordata</taxon>
        <taxon>Craniata</taxon>
        <taxon>Vertebrata</taxon>
        <taxon>Euteleostomi</taxon>
        <taxon>Amphibia</taxon>
        <taxon>Batrachia</taxon>
        <taxon>Caudata</taxon>
        <taxon>Salamandroidea</taxon>
        <taxon>Salamandridae</taxon>
        <taxon>Pleurodelinae</taxon>
        <taxon>Pleurodeles</taxon>
    </lineage>
</organism>
<reference evidence="1" key="1">
    <citation type="journal article" date="2022" name="bioRxiv">
        <title>Sequencing and chromosome-scale assembly of the giantPleurodeles waltlgenome.</title>
        <authorList>
            <person name="Brown T."/>
            <person name="Elewa A."/>
            <person name="Iarovenko S."/>
            <person name="Subramanian E."/>
            <person name="Araus A.J."/>
            <person name="Petzold A."/>
            <person name="Susuki M."/>
            <person name="Suzuki K.-i.T."/>
            <person name="Hayashi T."/>
            <person name="Toyoda A."/>
            <person name="Oliveira C."/>
            <person name="Osipova E."/>
            <person name="Leigh N.D."/>
            <person name="Simon A."/>
            <person name="Yun M.H."/>
        </authorList>
    </citation>
    <scope>NUCLEOTIDE SEQUENCE</scope>
    <source>
        <strain evidence="1">20211129_DDA</strain>
        <tissue evidence="1">Liver</tissue>
    </source>
</reference>
<protein>
    <submittedName>
        <fullName evidence="1">Uncharacterized protein</fullName>
    </submittedName>
</protein>
<keyword evidence="2" id="KW-1185">Reference proteome</keyword>
<gene>
    <name evidence="1" type="ORF">NDU88_008491</name>
</gene>